<evidence type="ECO:0000256" key="1">
    <source>
        <dbReference type="ARBA" id="ARBA00004300"/>
    </source>
</evidence>
<reference evidence="10" key="2">
    <citation type="submission" date="2018-02" db="UniProtKB">
        <authorList>
            <consortium name="EnsemblPlants"/>
        </authorList>
    </citation>
    <scope>IDENTIFICATION</scope>
    <source>
        <strain evidence="10">Williams 82</strain>
    </source>
</reference>
<sequence length="565" mass="62329">MTEPTEPSTSSSLARDPTTVVHPRREPFEHGLLPIPRLIFSDPTQTLISLKQKLLELSSNQRVDSAAISESLQIPIEHARLVLDTLASILHSDSEPLVAAKLEEIDSVGVDVHDLVLFLYIQSYKRLLPRTHKDSAAVADVWPSTSAFDGYLSALSPLQLVRSNSRRFMPSQADEEAHQLSYLQKHLANIVSLLAEPVEGEGEESLVLTMDRFEHLGFLIQFGDKGSEGNSFSQCSPFFANSDPDMPAVPVPAAQVHDWLLQNIVSALEYISERTSSKENGPASASDQDVAMTDASTVSVKVSTGTRGASFIEGISKSSYAKHASDIKGSSVKVLNCHESAIYILAPLRYATVYGCSDATIVLGAVGKAVRVEHCERVHVIVAAKRICIANCRECVFFLGVNQQPLIVGDNHKLQVAPYNTFYAQLEEHMNEVRIVPSVNRWNEPLALGMVDPHDSLSHPAGVSDVQTESATQVDPEQFTNFVIPSWLGGESTGFKKDNPFTLPDAYMASQHKNHKNLEEIRKLLREASLEESRKRELSSALHVYFKDWLYASGNIRQLYCLQGD</sequence>
<dbReference type="Gene3D" id="2.160.20.70">
    <property type="match status" value="1"/>
</dbReference>
<dbReference type="AlphaFoldDB" id="I1JNI7"/>
<reference evidence="9 10" key="1">
    <citation type="journal article" date="2010" name="Nature">
        <title>Genome sequence of the palaeopolyploid soybean.</title>
        <authorList>
            <person name="Schmutz J."/>
            <person name="Cannon S.B."/>
            <person name="Schlueter J."/>
            <person name="Ma J."/>
            <person name="Mitros T."/>
            <person name="Nelson W."/>
            <person name="Hyten D.L."/>
            <person name="Song Q."/>
            <person name="Thelen J.J."/>
            <person name="Cheng J."/>
            <person name="Xu D."/>
            <person name="Hellsten U."/>
            <person name="May G.D."/>
            <person name="Yu Y."/>
            <person name="Sakurai T."/>
            <person name="Umezawa T."/>
            <person name="Bhattacharyya M.K."/>
            <person name="Sandhu D."/>
            <person name="Valliyodan B."/>
            <person name="Lindquist E."/>
            <person name="Peto M."/>
            <person name="Grant D."/>
            <person name="Shu S."/>
            <person name="Goodstein D."/>
            <person name="Barry K."/>
            <person name="Futrell-Griggs M."/>
            <person name="Abernathy B."/>
            <person name="Du J."/>
            <person name="Tian Z."/>
            <person name="Zhu L."/>
            <person name="Gill N."/>
            <person name="Joshi T."/>
            <person name="Libault M."/>
            <person name="Sethuraman A."/>
            <person name="Zhang X.-C."/>
            <person name="Shinozaki K."/>
            <person name="Nguyen H.T."/>
            <person name="Wing R.A."/>
            <person name="Cregan P."/>
            <person name="Specht J."/>
            <person name="Grimwood J."/>
            <person name="Rokhsar D."/>
            <person name="Stacey G."/>
            <person name="Shoemaker R.C."/>
            <person name="Jackson S.A."/>
        </authorList>
    </citation>
    <scope>NUCLEOTIDE SEQUENCE [LARGE SCALE GENOMIC DNA]</scope>
    <source>
        <strain evidence="10">cv. Williams 82</strain>
        <tissue evidence="9">Callus</tissue>
    </source>
</reference>
<dbReference type="EMBL" id="CM000836">
    <property type="protein sequence ID" value="KRH67034.1"/>
    <property type="molecule type" value="Genomic_DNA"/>
</dbReference>
<feature type="compositionally biased region" description="Low complexity" evidence="7">
    <location>
        <begin position="1"/>
        <end position="12"/>
    </location>
</feature>
<protein>
    <recommendedName>
        <fullName evidence="4">TBCC domain-containing protein 1</fullName>
    </recommendedName>
</protein>
<evidence type="ECO:0000313" key="10">
    <source>
        <dbReference type="EnsemblPlants" id="KRH67034"/>
    </source>
</evidence>
<keyword evidence="11" id="KW-1185">Reference proteome</keyword>
<comment type="similarity">
    <text evidence="3">Belongs to the TBCC family.</text>
</comment>
<dbReference type="InterPro" id="IPR016098">
    <property type="entry name" value="CAP/MinC_C"/>
</dbReference>
<dbReference type="InterPro" id="IPR017901">
    <property type="entry name" value="C-CAP_CF_C-like"/>
</dbReference>
<evidence type="ECO:0000256" key="6">
    <source>
        <dbReference type="ARBA" id="ARBA00023212"/>
    </source>
</evidence>
<dbReference type="KEGG" id="gmx:100780410"/>
<evidence type="ECO:0000256" key="7">
    <source>
        <dbReference type="SAM" id="MobiDB-lite"/>
    </source>
</evidence>
<evidence type="ECO:0000256" key="5">
    <source>
        <dbReference type="ARBA" id="ARBA00022490"/>
    </source>
</evidence>
<dbReference type="Pfam" id="PF07986">
    <property type="entry name" value="TBCC"/>
    <property type="match status" value="1"/>
</dbReference>
<evidence type="ECO:0000259" key="8">
    <source>
        <dbReference type="PROSITE" id="PS51329"/>
    </source>
</evidence>
<accession>I1JNI7</accession>
<dbReference type="InterPro" id="IPR039589">
    <property type="entry name" value="TBCC1"/>
</dbReference>
<evidence type="ECO:0000256" key="2">
    <source>
        <dbReference type="ARBA" id="ARBA00004647"/>
    </source>
</evidence>
<dbReference type="Proteomes" id="UP000008827">
    <property type="component" value="Chromosome 3"/>
</dbReference>
<dbReference type="PROSITE" id="PS51329">
    <property type="entry name" value="C_CAP_COFACTOR_C"/>
    <property type="match status" value="1"/>
</dbReference>
<dbReference type="InterPro" id="IPR012945">
    <property type="entry name" value="Tubulin-bd_cofactor_C_dom"/>
</dbReference>
<feature type="region of interest" description="Disordered" evidence="7">
    <location>
        <begin position="1"/>
        <end position="21"/>
    </location>
</feature>
<dbReference type="Gramene" id="KRH67034">
    <property type="protein sequence ID" value="KRH67034"/>
    <property type="gene ID" value="GLYMA_03G142700"/>
</dbReference>
<evidence type="ECO:0000313" key="11">
    <source>
        <dbReference type="Proteomes" id="UP000008827"/>
    </source>
</evidence>
<organism evidence="10">
    <name type="scientific">Glycine max</name>
    <name type="common">Soybean</name>
    <name type="synonym">Glycine hispida</name>
    <dbReference type="NCBI Taxonomy" id="3847"/>
    <lineage>
        <taxon>Eukaryota</taxon>
        <taxon>Viridiplantae</taxon>
        <taxon>Streptophyta</taxon>
        <taxon>Embryophyta</taxon>
        <taxon>Tracheophyta</taxon>
        <taxon>Spermatophyta</taxon>
        <taxon>Magnoliopsida</taxon>
        <taxon>eudicotyledons</taxon>
        <taxon>Gunneridae</taxon>
        <taxon>Pentapetalae</taxon>
        <taxon>rosids</taxon>
        <taxon>fabids</taxon>
        <taxon>Fabales</taxon>
        <taxon>Fabaceae</taxon>
        <taxon>Papilionoideae</taxon>
        <taxon>50 kb inversion clade</taxon>
        <taxon>NPAAA clade</taxon>
        <taxon>indigoferoid/millettioid clade</taxon>
        <taxon>Phaseoleae</taxon>
        <taxon>Glycine</taxon>
        <taxon>Glycine subgen. Soja</taxon>
    </lineage>
</organism>
<dbReference type="PaxDb" id="3847-GLYMA03G29860.1"/>
<dbReference type="GeneID" id="100780410"/>
<proteinExistence type="inferred from homology"/>
<gene>
    <name evidence="10" type="primary">LOC100780410</name>
    <name evidence="9" type="ORF">GLYMA_03G142700</name>
</gene>
<dbReference type="OrthoDB" id="427777at2759"/>
<dbReference type="InterPro" id="IPR006599">
    <property type="entry name" value="CARP_motif"/>
</dbReference>
<dbReference type="SMART" id="SM00673">
    <property type="entry name" value="CARP"/>
    <property type="match status" value="2"/>
</dbReference>
<dbReference type="RefSeq" id="XP_003520533.1">
    <property type="nucleotide sequence ID" value="XM_003520485.5"/>
</dbReference>
<feature type="domain" description="C-CAP/cofactor C-like" evidence="8">
    <location>
        <begin position="282"/>
        <end position="435"/>
    </location>
</feature>
<dbReference type="PANTHER" id="PTHR16052">
    <property type="entry name" value="TBCC DOMAIN-CONTAINING PROTEIN 1"/>
    <property type="match status" value="1"/>
</dbReference>
<dbReference type="SMR" id="I1JNI7"/>
<name>I1JNI7_SOYBN</name>
<evidence type="ECO:0000313" key="9">
    <source>
        <dbReference type="EMBL" id="KRH67034.1"/>
    </source>
</evidence>
<dbReference type="HOGENOM" id="CLU_016712_2_1_1"/>
<keyword evidence="5" id="KW-0963">Cytoplasm</keyword>
<evidence type="ECO:0000256" key="4">
    <source>
        <dbReference type="ARBA" id="ARBA00017559"/>
    </source>
</evidence>
<keyword evidence="6" id="KW-0206">Cytoskeleton</keyword>
<dbReference type="GO" id="GO:0000922">
    <property type="term" value="C:spindle pole"/>
    <property type="evidence" value="ECO:0007669"/>
    <property type="project" value="UniProtKB-SubCell"/>
</dbReference>
<dbReference type="eggNOG" id="KOG4416">
    <property type="taxonomic scope" value="Eukaryota"/>
</dbReference>
<reference evidence="9" key="3">
    <citation type="submission" date="2018-07" db="EMBL/GenBank/DDBJ databases">
        <title>WGS assembly of Glycine max.</title>
        <authorList>
            <person name="Schmutz J."/>
            <person name="Cannon S."/>
            <person name="Schlueter J."/>
            <person name="Ma J."/>
            <person name="Mitros T."/>
            <person name="Nelson W."/>
            <person name="Hyten D."/>
            <person name="Song Q."/>
            <person name="Thelen J."/>
            <person name="Cheng J."/>
            <person name="Xu D."/>
            <person name="Hellsten U."/>
            <person name="May G."/>
            <person name="Yu Y."/>
            <person name="Sakurai T."/>
            <person name="Umezawa T."/>
            <person name="Bhattacharyya M."/>
            <person name="Sandhu D."/>
            <person name="Valliyodan B."/>
            <person name="Lindquist E."/>
            <person name="Peto M."/>
            <person name="Grant D."/>
            <person name="Shu S."/>
            <person name="Goodstein D."/>
            <person name="Barry K."/>
            <person name="Futrell-Griggs M."/>
            <person name="Abernathy B."/>
            <person name="Du J."/>
            <person name="Tian Z."/>
            <person name="Zhu L."/>
            <person name="Gill N."/>
            <person name="Joshi T."/>
            <person name="Libault M."/>
            <person name="Sethuraman A."/>
            <person name="Zhang X."/>
            <person name="Shinozaki K."/>
            <person name="Nguyen H."/>
            <person name="Wing R."/>
            <person name="Cregan P."/>
            <person name="Specht J."/>
            <person name="Grimwood J."/>
            <person name="Rokhsar D."/>
            <person name="Stacey G."/>
            <person name="Shoemaker R."/>
            <person name="Jackson S."/>
        </authorList>
    </citation>
    <scope>NUCLEOTIDE SEQUENCE</scope>
    <source>
        <tissue evidence="9">Callus</tissue>
    </source>
</reference>
<dbReference type="FunCoup" id="I1JNI7">
    <property type="interactions" value="7005"/>
</dbReference>
<dbReference type="OMA" id="NCHESSI"/>
<dbReference type="PANTHER" id="PTHR16052:SF0">
    <property type="entry name" value="TBCC DOMAIN-CONTAINING PROTEIN 1"/>
    <property type="match status" value="1"/>
</dbReference>
<dbReference type="STRING" id="3847.I1JNI7"/>
<comment type="subcellular location">
    <subcellularLocation>
        <location evidence="1">Cytoplasm</location>
        <location evidence="1">Cytoskeleton</location>
        <location evidence="1">Microtubule organizing center</location>
        <location evidence="1">Centrosome</location>
    </subcellularLocation>
    <subcellularLocation>
        <location evidence="2">Cytoplasm</location>
        <location evidence="2">Cytoskeleton</location>
        <location evidence="2">Spindle pole</location>
    </subcellularLocation>
</comment>
<evidence type="ECO:0000256" key="3">
    <source>
        <dbReference type="ARBA" id="ARBA00008848"/>
    </source>
</evidence>
<dbReference type="EnsemblPlants" id="KRH67034">
    <property type="protein sequence ID" value="KRH67034"/>
    <property type="gene ID" value="GLYMA_03G142700"/>
</dbReference>